<reference evidence="1 2" key="1">
    <citation type="journal article" date="2020" name="ISME J.">
        <title>Comparative genomics reveals insights into cyanobacterial evolution and habitat adaptation.</title>
        <authorList>
            <person name="Chen M.Y."/>
            <person name="Teng W.K."/>
            <person name="Zhao L."/>
            <person name="Hu C.X."/>
            <person name="Zhou Y.K."/>
            <person name="Han B.P."/>
            <person name="Song L.R."/>
            <person name="Shu W.S."/>
        </authorList>
    </citation>
    <scope>NUCLEOTIDE SEQUENCE [LARGE SCALE GENOMIC DNA]</scope>
    <source>
        <strain evidence="1 2">FACHB-391</strain>
    </source>
</reference>
<evidence type="ECO:0000313" key="2">
    <source>
        <dbReference type="Proteomes" id="UP000604661"/>
    </source>
</evidence>
<gene>
    <name evidence="1" type="ORF">H6G95_27690</name>
</gene>
<accession>A0ABR8F3Y3</accession>
<protein>
    <submittedName>
        <fullName evidence="1">Uncharacterized protein</fullName>
    </submittedName>
</protein>
<dbReference type="EMBL" id="JACJTE010000046">
    <property type="protein sequence ID" value="MBD2564321.1"/>
    <property type="molecule type" value="Genomic_DNA"/>
</dbReference>
<comment type="caution">
    <text evidence="1">The sequence shown here is derived from an EMBL/GenBank/DDBJ whole genome shotgun (WGS) entry which is preliminary data.</text>
</comment>
<dbReference type="Proteomes" id="UP000604661">
    <property type="component" value="Unassembled WGS sequence"/>
</dbReference>
<name>A0ABR8F3Y3_NOSLI</name>
<organism evidence="1 2">
    <name type="scientific">Nostoc linckia FACHB-391</name>
    <dbReference type="NCBI Taxonomy" id="2692906"/>
    <lineage>
        <taxon>Bacteria</taxon>
        <taxon>Bacillati</taxon>
        <taxon>Cyanobacteriota</taxon>
        <taxon>Cyanophyceae</taxon>
        <taxon>Nostocales</taxon>
        <taxon>Nostocaceae</taxon>
        <taxon>Nostoc</taxon>
    </lineage>
</organism>
<keyword evidence="2" id="KW-1185">Reference proteome</keyword>
<dbReference type="RefSeq" id="WP_190900148.1">
    <property type="nucleotide sequence ID" value="NZ_JACJTE010000046.1"/>
</dbReference>
<proteinExistence type="predicted"/>
<sequence length="56" mass="6019">MSDYDPYSPTASTAYHRAAGASGQYPQISLPLRKDDCALSAQACAITVWLSKLTIL</sequence>
<evidence type="ECO:0000313" key="1">
    <source>
        <dbReference type="EMBL" id="MBD2564321.1"/>
    </source>
</evidence>